<sequence>MYNVIPDIHADPERLEASLQAVGSGQLAFLGDFIDAGKKVARPDDRAVLTRIRDLVEGGAKAVMGNHELNAILFHHPDQLRAHSDKNCTQHRSFVETFSIATPEAREWTDWFMTLPLWLDLGGLRLVHACWSQQDIDLIAARRPDGRLRPEDLPEIASPSSPFGLAVKSLTSGPEVTLPAGYAFSDFGGVVRTEMRVAWWRSGATTWREAALSVPDPLSIPETTLPSGILSDIYPSDAPPVLVGHYKMTGEPLVEGSAACLDYPGAPLAYHWQGEVRLTEDNLIRL</sequence>
<dbReference type="RefSeq" id="WP_155039983.1">
    <property type="nucleotide sequence ID" value="NZ_WMIG01000005.1"/>
</dbReference>
<organism evidence="2 3">
    <name type="scientific">Paracoccus litorisediminis</name>
    <dbReference type="NCBI Taxonomy" id="2006130"/>
    <lineage>
        <taxon>Bacteria</taxon>
        <taxon>Pseudomonadati</taxon>
        <taxon>Pseudomonadota</taxon>
        <taxon>Alphaproteobacteria</taxon>
        <taxon>Rhodobacterales</taxon>
        <taxon>Paracoccaceae</taxon>
        <taxon>Paracoccus</taxon>
    </lineage>
</organism>
<name>A0A844HLU9_9RHOB</name>
<keyword evidence="3" id="KW-1185">Reference proteome</keyword>
<dbReference type="EMBL" id="WMIG01000005">
    <property type="protein sequence ID" value="MTH60049.1"/>
    <property type="molecule type" value="Genomic_DNA"/>
</dbReference>
<reference evidence="2 3" key="1">
    <citation type="submission" date="2019-11" db="EMBL/GenBank/DDBJ databases">
        <authorList>
            <person name="Dong K."/>
        </authorList>
    </citation>
    <scope>NUCLEOTIDE SEQUENCE [LARGE SCALE GENOMIC DNA]</scope>
    <source>
        <strain evidence="2 3">NBRC 112902</strain>
    </source>
</reference>
<proteinExistence type="predicted"/>
<gene>
    <name evidence="2" type="ORF">GL300_12600</name>
</gene>
<evidence type="ECO:0000313" key="3">
    <source>
        <dbReference type="Proteomes" id="UP000449846"/>
    </source>
</evidence>
<dbReference type="InterPro" id="IPR004843">
    <property type="entry name" value="Calcineurin-like_PHP"/>
</dbReference>
<evidence type="ECO:0000313" key="2">
    <source>
        <dbReference type="EMBL" id="MTH60049.1"/>
    </source>
</evidence>
<dbReference type="GO" id="GO:0016787">
    <property type="term" value="F:hydrolase activity"/>
    <property type="evidence" value="ECO:0007669"/>
    <property type="project" value="InterPro"/>
</dbReference>
<dbReference type="Proteomes" id="UP000449846">
    <property type="component" value="Unassembled WGS sequence"/>
</dbReference>
<dbReference type="AlphaFoldDB" id="A0A844HLU9"/>
<dbReference type="Pfam" id="PF00149">
    <property type="entry name" value="Metallophos"/>
    <property type="match status" value="1"/>
</dbReference>
<dbReference type="SUPFAM" id="SSF56300">
    <property type="entry name" value="Metallo-dependent phosphatases"/>
    <property type="match status" value="1"/>
</dbReference>
<evidence type="ECO:0000259" key="1">
    <source>
        <dbReference type="Pfam" id="PF00149"/>
    </source>
</evidence>
<dbReference type="InterPro" id="IPR029052">
    <property type="entry name" value="Metallo-depent_PP-like"/>
</dbReference>
<accession>A0A844HLU9</accession>
<dbReference type="Gene3D" id="3.60.21.10">
    <property type="match status" value="1"/>
</dbReference>
<dbReference type="OrthoDB" id="9807890at2"/>
<protein>
    <recommendedName>
        <fullName evidence="1">Calcineurin-like phosphoesterase domain-containing protein</fullName>
    </recommendedName>
</protein>
<comment type="caution">
    <text evidence="2">The sequence shown here is derived from an EMBL/GenBank/DDBJ whole genome shotgun (WGS) entry which is preliminary data.</text>
</comment>
<feature type="domain" description="Calcineurin-like phosphoesterase" evidence="1">
    <location>
        <begin position="4"/>
        <end position="120"/>
    </location>
</feature>